<evidence type="ECO:0000256" key="3">
    <source>
        <dbReference type="SAM" id="MobiDB-lite"/>
    </source>
</evidence>
<dbReference type="EMBL" id="JAPFFF010000007">
    <property type="protein sequence ID" value="KAK8885254.1"/>
    <property type="molecule type" value="Genomic_DNA"/>
</dbReference>
<reference evidence="5 6" key="1">
    <citation type="submission" date="2024-04" db="EMBL/GenBank/DDBJ databases">
        <title>Tritrichomonas musculus Genome.</title>
        <authorList>
            <person name="Alves-Ferreira E."/>
            <person name="Grigg M."/>
            <person name="Lorenzi H."/>
            <person name="Galac M."/>
        </authorList>
    </citation>
    <scope>NUCLEOTIDE SEQUENCE [LARGE SCALE GENOMIC DNA]</scope>
    <source>
        <strain evidence="5 6">EAF2021</strain>
    </source>
</reference>
<gene>
    <name evidence="5" type="ORF">M9Y10_040699</name>
</gene>
<feature type="domain" description="Raptor N-terminal CASPase-like" evidence="4">
    <location>
        <begin position="95"/>
        <end position="247"/>
    </location>
</feature>
<dbReference type="InterPro" id="IPR016024">
    <property type="entry name" value="ARM-type_fold"/>
</dbReference>
<dbReference type="InterPro" id="IPR036322">
    <property type="entry name" value="WD40_repeat_dom_sf"/>
</dbReference>
<feature type="region of interest" description="Disordered" evidence="3">
    <location>
        <begin position="521"/>
        <end position="617"/>
    </location>
</feature>
<dbReference type="Gene3D" id="2.130.10.10">
    <property type="entry name" value="YVTN repeat-like/Quinoprotein amine dehydrogenase"/>
    <property type="match status" value="1"/>
</dbReference>
<keyword evidence="6" id="KW-1185">Reference proteome</keyword>
<dbReference type="Proteomes" id="UP001470230">
    <property type="component" value="Unassembled WGS sequence"/>
</dbReference>
<dbReference type="SMART" id="SM01302">
    <property type="entry name" value="Raptor_N"/>
    <property type="match status" value="1"/>
</dbReference>
<dbReference type="Pfam" id="PF14538">
    <property type="entry name" value="Raptor_N"/>
    <property type="match status" value="1"/>
</dbReference>
<evidence type="ECO:0000313" key="6">
    <source>
        <dbReference type="Proteomes" id="UP001470230"/>
    </source>
</evidence>
<dbReference type="InterPro" id="IPR015943">
    <property type="entry name" value="WD40/YVTN_repeat-like_dom_sf"/>
</dbReference>
<dbReference type="InterPro" id="IPR004083">
    <property type="entry name" value="Raptor"/>
</dbReference>
<accession>A0ABR2K2A9</accession>
<proteinExistence type="predicted"/>
<feature type="compositionally biased region" description="Low complexity" evidence="3">
    <location>
        <begin position="588"/>
        <end position="599"/>
    </location>
</feature>
<keyword evidence="2" id="KW-0677">Repeat</keyword>
<evidence type="ECO:0000259" key="4">
    <source>
        <dbReference type="SMART" id="SM01302"/>
    </source>
</evidence>
<comment type="caution">
    <text evidence="5">The sequence shown here is derived from an EMBL/GenBank/DDBJ whole genome shotgun (WGS) entry which is preliminary data.</text>
</comment>
<dbReference type="SUPFAM" id="SSF48371">
    <property type="entry name" value="ARM repeat"/>
    <property type="match status" value="1"/>
</dbReference>
<sequence>MKKSANLNLQAYISSRDSDDDYSDNLIEGNEGSEIDNQGVFSNSKAFSESIQTQSTHFKIRDFSHTKVLKLPPQDDYDYDLSSLNTPLLPQNERLLQPVDCIFLMAASPLHFPSMDSDYLRGKPLIFMWKDLSNILSNTFSQYIQLYFREQYGKIRTRLRFYFQIDPTREKLNNANTIRKDVQGGRILYHYIGFGFPKIDESSIYTIDHKSGSFVHYPVKFLFENLKPPAWLIFDCSNAGSILKTLEKTATEKINSISEKNNASNYVRPIDWKDWFCICATDANEDLPIDPHIPRDFLTSCLLSPVKMAVICHIIQYYRTTIVNDYFPLDQMNSPLLSEDSPLYSALQRTLSAITDSIAVDSLSPDVFRLLFRKDRLTMVLFQRFLLAQYLLKPFQVHPKSNPSIPDLSPHPLWHHWRTIVDMSVASILTPKPSFATDLFVRANESFRGFIDRKEEGLISPALLMLLFHIPENMPNRNDSFVLLAKYAATSEAARNVLSRTALFNSVFGALVKNKNDIITNQDNSTKNVNTNNNDNNNTNNNMNNNNIDKNKNNTNNNNNNDNSNNNNTNNNNNNNNNNKYDNDSDDVSNNNTNNCNGNGTSASKSMSYNYNDEDYSDNDNGNGDSILGCPANFELKVFHSLLYLVISLLQNSPQFVNDIRHEYDVSSFPQRLFDESLPMYTRTLVATIIASVLPHLEGIRSVAVSPTFLVSMQRLLENSDGPLSLWALIIQRRMFDSFGSELKNFFSISMHIQVASFAMHSSPEVRAAALATIPCFLDQHSDVSNAQLFGLTMLTAFDASFLVRFNFVLFLSRFLTIYQDKINGQKPLGKFSHQCFRSIVAKWIDQPLFEEKPFEELISDFSQISAFVDAILSAPNFLLKLVQIALLLVDYLVDDPHPSVKSSAMELNNFVQMQNDAKQRKKSQPDLDLPISNDQIFDQHEKDFLGEASNGPLFEEFLSSSKERPALCESGGDALYKVCIRQVVAAGCSLNLETEIDEKPVISALPVPHVSQMPSTKAVLKSKTKIDCGRPTICAYNPLSLSLAVGTISGNVIYQCEEEMSSSTYSNSQSVSTSILQSPSHPSSLGSSSVSYGGNNSGMGSLGSNISNSGIGSFGSNLSGNNSFSTYHYSCNNDPNSTYVNNTDENNSNLNGKFFSHNFSQKITSLTVTDWSHHSDLLLIGTEDGSAFVWEPRIQQQPRMCFRADAPSNCSSMPLLMTPQQPNKVLTARGNNGTVRLWDIGTQKVVGEWDVGGNQAVTALTTSPTESNVCVIGFLNGLIVTIDLRIALKSGPTNVDAPKANEKILRIIGNNSTPTLYWAGTSKGSLMKWETLNNWQIVQEGQILTDFDVHPTNPLAVLSPTNGCPYITDTDMKIRHQMKNVEHGSVCSFHPALPIISFAQPSGEVVQYELISSK</sequence>
<dbReference type="PANTHER" id="PTHR12848:SF16">
    <property type="entry name" value="REGULATORY-ASSOCIATED PROTEIN OF MTOR"/>
    <property type="match status" value="1"/>
</dbReference>
<evidence type="ECO:0000313" key="5">
    <source>
        <dbReference type="EMBL" id="KAK8885254.1"/>
    </source>
</evidence>
<dbReference type="PANTHER" id="PTHR12848">
    <property type="entry name" value="REGULATORY-ASSOCIATED PROTEIN OF MTOR"/>
    <property type="match status" value="1"/>
</dbReference>
<evidence type="ECO:0000256" key="2">
    <source>
        <dbReference type="ARBA" id="ARBA00022737"/>
    </source>
</evidence>
<dbReference type="SUPFAM" id="SSF50978">
    <property type="entry name" value="WD40 repeat-like"/>
    <property type="match status" value="1"/>
</dbReference>
<name>A0ABR2K2A9_9EUKA</name>
<dbReference type="PRINTS" id="PR01547">
    <property type="entry name" value="YEAST176DUF"/>
</dbReference>
<organism evidence="5 6">
    <name type="scientific">Tritrichomonas musculus</name>
    <dbReference type="NCBI Taxonomy" id="1915356"/>
    <lineage>
        <taxon>Eukaryota</taxon>
        <taxon>Metamonada</taxon>
        <taxon>Parabasalia</taxon>
        <taxon>Tritrichomonadida</taxon>
        <taxon>Tritrichomonadidae</taxon>
        <taxon>Tritrichomonas</taxon>
    </lineage>
</organism>
<feature type="compositionally biased region" description="Low complexity" evidence="3">
    <location>
        <begin position="521"/>
        <end position="580"/>
    </location>
</feature>
<evidence type="ECO:0000256" key="1">
    <source>
        <dbReference type="ARBA" id="ARBA00022574"/>
    </source>
</evidence>
<keyword evidence="1" id="KW-0853">WD repeat</keyword>
<dbReference type="InterPro" id="IPR029347">
    <property type="entry name" value="Raptor_N"/>
</dbReference>
<protein>
    <recommendedName>
        <fullName evidence="4">Raptor N-terminal CASPase-like domain-containing protein</fullName>
    </recommendedName>
</protein>